<dbReference type="InterPro" id="IPR002937">
    <property type="entry name" value="Amino_oxidase"/>
</dbReference>
<dbReference type="GO" id="GO:1903602">
    <property type="term" value="P:thermospermine catabolic process"/>
    <property type="evidence" value="ECO:0007669"/>
    <property type="project" value="EnsemblPlants"/>
</dbReference>
<feature type="binding site" evidence="5">
    <location>
        <position position="34"/>
    </location>
    <ligand>
        <name>FAD</name>
        <dbReference type="ChEBI" id="CHEBI:57692"/>
    </ligand>
</feature>
<comment type="cofactor">
    <cofactor evidence="1">
        <name>FAD</name>
        <dbReference type="ChEBI" id="CHEBI:57692"/>
    </cofactor>
</comment>
<feature type="domain" description="Amine oxidase" evidence="6">
    <location>
        <begin position="33"/>
        <end position="453"/>
    </location>
</feature>
<dbReference type="Pfam" id="PF01593">
    <property type="entry name" value="Amino_oxidase"/>
    <property type="match status" value="1"/>
</dbReference>
<keyword evidence="4" id="KW-0560">Oxidoreductase</keyword>
<dbReference type="PANTHER" id="PTHR10742:SF264">
    <property type="entry name" value="POLYAMINE OXIDASE 4"/>
    <property type="match status" value="1"/>
</dbReference>
<evidence type="ECO:0000256" key="2">
    <source>
        <dbReference type="ARBA" id="ARBA00004723"/>
    </source>
</evidence>
<dbReference type="AlphaFoldDB" id="A0A5J9TZD4"/>
<dbReference type="SUPFAM" id="SSF54373">
    <property type="entry name" value="FAD-linked reductases, C-terminal domain"/>
    <property type="match status" value="1"/>
</dbReference>
<dbReference type="Proteomes" id="UP000324897">
    <property type="component" value="Unassembled WGS sequence"/>
</dbReference>
<dbReference type="InterPro" id="IPR050281">
    <property type="entry name" value="Flavin_monoamine_oxidase"/>
</dbReference>
<dbReference type="PANTHER" id="PTHR10742">
    <property type="entry name" value="FLAVIN MONOAMINE OXIDASE"/>
    <property type="match status" value="1"/>
</dbReference>
<dbReference type="Gene3D" id="3.90.660.10">
    <property type="match status" value="1"/>
</dbReference>
<dbReference type="EMBL" id="RWGY01000031">
    <property type="protein sequence ID" value="TVU16527.1"/>
    <property type="molecule type" value="Genomic_DNA"/>
</dbReference>
<evidence type="ECO:0000259" key="6">
    <source>
        <dbReference type="Pfam" id="PF01593"/>
    </source>
</evidence>
<protein>
    <recommendedName>
        <fullName evidence="6">Amine oxidase domain-containing protein</fullName>
    </recommendedName>
</protein>
<evidence type="ECO:0000313" key="7">
    <source>
        <dbReference type="EMBL" id="TVU16527.1"/>
    </source>
</evidence>
<dbReference type="PRINTS" id="PR00757">
    <property type="entry name" value="AMINEOXDASEF"/>
</dbReference>
<accession>A0A5J9TZD4</accession>
<dbReference type="GO" id="GO:0052901">
    <property type="term" value="F:spermine oxidase activity"/>
    <property type="evidence" value="ECO:0007669"/>
    <property type="project" value="EnsemblPlants"/>
</dbReference>
<dbReference type="Gene3D" id="3.50.50.60">
    <property type="entry name" value="FAD/NAD(P)-binding domain"/>
    <property type="match status" value="1"/>
</dbReference>
<evidence type="ECO:0000313" key="8">
    <source>
        <dbReference type="Proteomes" id="UP000324897"/>
    </source>
</evidence>
<comment type="similarity">
    <text evidence="3">Belongs to the flavin monoamine oxidase family.</text>
</comment>
<evidence type="ECO:0000256" key="3">
    <source>
        <dbReference type="ARBA" id="ARBA00005995"/>
    </source>
</evidence>
<evidence type="ECO:0000256" key="4">
    <source>
        <dbReference type="ARBA" id="ARBA00023002"/>
    </source>
</evidence>
<dbReference type="OrthoDB" id="5046242at2759"/>
<evidence type="ECO:0000256" key="5">
    <source>
        <dbReference type="PIRSR" id="PIRSR601613-1"/>
    </source>
</evidence>
<dbReference type="InterPro" id="IPR001613">
    <property type="entry name" value="Flavin_amine_oxidase"/>
</dbReference>
<evidence type="ECO:0000256" key="1">
    <source>
        <dbReference type="ARBA" id="ARBA00001974"/>
    </source>
</evidence>
<comment type="pathway">
    <text evidence="2">Amine and polyamine degradation; spermine degradation.</text>
</comment>
<dbReference type="GO" id="GO:0046208">
    <property type="term" value="P:spermine catabolic process"/>
    <property type="evidence" value="ECO:0007669"/>
    <property type="project" value="UniProtKB-UniPathway"/>
</dbReference>
<keyword evidence="8" id="KW-1185">Reference proteome</keyword>
<feature type="binding site" evidence="5">
    <location>
        <position position="348"/>
    </location>
    <ligand>
        <name>substrate</name>
    </ligand>
</feature>
<reference evidence="7 8" key="1">
    <citation type="journal article" date="2019" name="Sci. Rep.">
        <title>A high-quality genome of Eragrostis curvula grass provides insights into Poaceae evolution and supports new strategies to enhance forage quality.</title>
        <authorList>
            <person name="Carballo J."/>
            <person name="Santos B.A.C.M."/>
            <person name="Zappacosta D."/>
            <person name="Garbus I."/>
            <person name="Selva J.P."/>
            <person name="Gallo C.A."/>
            <person name="Diaz A."/>
            <person name="Albertini E."/>
            <person name="Caccamo M."/>
            <person name="Echenique V."/>
        </authorList>
    </citation>
    <scope>NUCLEOTIDE SEQUENCE [LARGE SCALE GENOMIC DNA]</scope>
    <source>
        <strain evidence="8">cv. Victoria</strain>
        <tissue evidence="7">Leaf</tissue>
    </source>
</reference>
<dbReference type="Gramene" id="TVU16527">
    <property type="protein sequence ID" value="TVU16527"/>
    <property type="gene ID" value="EJB05_40096"/>
</dbReference>
<gene>
    <name evidence="7" type="ORF">EJB05_40096</name>
</gene>
<dbReference type="InterPro" id="IPR036188">
    <property type="entry name" value="FAD/NAD-bd_sf"/>
</dbReference>
<organism evidence="7 8">
    <name type="scientific">Eragrostis curvula</name>
    <name type="common">weeping love grass</name>
    <dbReference type="NCBI Taxonomy" id="38414"/>
    <lineage>
        <taxon>Eukaryota</taxon>
        <taxon>Viridiplantae</taxon>
        <taxon>Streptophyta</taxon>
        <taxon>Embryophyta</taxon>
        <taxon>Tracheophyta</taxon>
        <taxon>Spermatophyta</taxon>
        <taxon>Magnoliopsida</taxon>
        <taxon>Liliopsida</taxon>
        <taxon>Poales</taxon>
        <taxon>Poaceae</taxon>
        <taxon>PACMAD clade</taxon>
        <taxon>Chloridoideae</taxon>
        <taxon>Eragrostideae</taxon>
        <taxon>Eragrostidinae</taxon>
        <taxon>Eragrostis</taxon>
    </lineage>
</organism>
<name>A0A5J9TZD4_9POAL</name>
<proteinExistence type="inferred from homology"/>
<dbReference type="GO" id="GO:0050660">
    <property type="term" value="F:flavin adenine dinucleotide binding"/>
    <property type="evidence" value="ECO:0007669"/>
    <property type="project" value="EnsemblPlants"/>
</dbReference>
<dbReference type="UniPathway" id="UPA00211"/>
<comment type="caution">
    <text evidence="7">The sequence shown here is derived from an EMBL/GenBank/DDBJ whole genome shotgun (WGS) entry which is preliminary data.</text>
</comment>
<dbReference type="SUPFAM" id="SSF51905">
    <property type="entry name" value="FAD/NAD(P)-binding domain"/>
    <property type="match status" value="1"/>
</dbReference>
<sequence>MDPSGFKTGGLLLPSIERRCTSPPSVIVIGGGISGVAAARALSNSSFKVTLLESRDRIGGRVHTDYSFGCPIDMGASWLHGACKENSLAPLIGYLGLRLYRTSDDNSVLYDHDWESFALFDKEGNQVPKETVAKVGETFERILAETVKVRDEQEHDMPLLQAISIVFERNPSLKLQGLDDQVLQWCICRLEAWFAADADEISLKNWDQERVLTGGHGLMVNGYYPVIQALAQGLDIRLNQRVSKITRLSNGVVATTEDGTNYFADACIITVPLGVLKANIIKFEPELPSWKTSAIADLGVGIENKVAMHFDRVFWPNVEVLGMVGPTPRACGYFLNLHKATGNPVIVYMAAGRFAQEVEKLSDEEAVGLVMSHLKKMLPGATEPTQYLVSRWGSDPNSLGSYSRDMVGKPADVCARFSAPVDNLYFAGEATSADHSGSVHGAYSSGLAAAEDCRKRLLTQKGVPDLVQVAAWEEVAGTVALQICRT</sequence>
<dbReference type="GO" id="GO:0005777">
    <property type="term" value="C:peroxisome"/>
    <property type="evidence" value="ECO:0007669"/>
    <property type="project" value="EnsemblPlants"/>
</dbReference>
<feature type="binding site" evidence="5">
    <location>
        <position position="242"/>
    </location>
    <ligand>
        <name>FAD</name>
        <dbReference type="ChEBI" id="CHEBI:57692"/>
    </ligand>
</feature>